<feature type="domain" description="HTH myb-type" evidence="3">
    <location>
        <begin position="640"/>
        <end position="695"/>
    </location>
</feature>
<protein>
    <submittedName>
        <fullName evidence="4">Myblike DNAbinding domain-containing protein</fullName>
    </submittedName>
</protein>
<feature type="domain" description="Myb-like" evidence="2">
    <location>
        <begin position="527"/>
        <end position="572"/>
    </location>
</feature>
<dbReference type="GO" id="GO:0000978">
    <property type="term" value="F:RNA polymerase II cis-regulatory region sequence-specific DNA binding"/>
    <property type="evidence" value="ECO:0007669"/>
    <property type="project" value="TreeGrafter"/>
</dbReference>
<sequence length="716" mass="81147">MSLPLMATAGRLRSVAVLSTRSPTTTTTATTATATTTTTTVTTAATAASRRLQSTIPLGLRNRNTTVSSSFPRRISHSSQHQASRATFTTLSSHSALAQDQHHTTSSSSPSSSSIDAQEQGWRSKVIVTSSPAPYAVRPPTEPSISSEAVVATAKDSDSDSDDNSNNSSDSDDQSYIKRKLKFTPEMDQEILRLRDEVGLSWSAIGSKLGVPYRGCHRRYVSLLDPKLKDSWPEEKVRRLDELVAQGKTWSEIAKDLDDSSMSCQAKWKALVKPKEADRNRVFDTLQSKVLLELVKEHGLDDWKAVFRGFMLQLGGRDMAKVTPEQLRHQYYRLKRKPTRYWSLNEETALIQHVLKHGTGEWEMISEALKHHTPEQCKEKWTTLDMTTKTPKVKAWYKTEQANFWRLWQRFDQDWEKIARSLPTRTPEQCQDFFNRATGGLDRKDEVQFQKDVENLAAKMSQYRTITWTKEDSDRLWEVAEGCKTGIQNLRVNWNIVAERMNLDLTPAQYKHHHYYLRTVRNGGLAGLWTDAEVKKLEMAVQEVGRNWTLIAKNYFPYRNSKSLCHKFNSVANKGQYITEEEYDTLMAKVDLQEQEFNSSSAAGVTGVTFKPNWQAIAKEMPGVTWTADQCQKAYDGSFKSHLKKSNWTPEEDSRLLKAAKMLGKKNWVGLAAAVPGKDSWECRMRLAELHEPLVEGAEALPGLVSKTKEKVFHVT</sequence>
<dbReference type="Pfam" id="PF00249">
    <property type="entry name" value="Myb_DNA-binding"/>
    <property type="match status" value="2"/>
</dbReference>
<dbReference type="InterPro" id="IPR009057">
    <property type="entry name" value="Homeodomain-like_sf"/>
</dbReference>
<dbReference type="PANTHER" id="PTHR45614">
    <property type="entry name" value="MYB PROTEIN-RELATED"/>
    <property type="match status" value="1"/>
</dbReference>
<dbReference type="Gene3D" id="1.10.10.60">
    <property type="entry name" value="Homeodomain-like"/>
    <property type="match status" value="4"/>
</dbReference>
<evidence type="ECO:0000313" key="5">
    <source>
        <dbReference type="Proteomes" id="UP000823405"/>
    </source>
</evidence>
<dbReference type="OrthoDB" id="2143914at2759"/>
<dbReference type="CDD" id="cd00167">
    <property type="entry name" value="SANT"/>
    <property type="match status" value="5"/>
</dbReference>
<dbReference type="Proteomes" id="UP000823405">
    <property type="component" value="Unassembled WGS sequence"/>
</dbReference>
<dbReference type="PROSITE" id="PS50090">
    <property type="entry name" value="MYB_LIKE"/>
    <property type="match status" value="5"/>
</dbReference>
<feature type="compositionally biased region" description="Low complexity" evidence="1">
    <location>
        <begin position="68"/>
        <end position="79"/>
    </location>
</feature>
<dbReference type="PROSITE" id="PS51294">
    <property type="entry name" value="HTH_MYB"/>
    <property type="match status" value="3"/>
</dbReference>
<accession>A0A9P6UIK0</accession>
<dbReference type="InterPro" id="IPR001005">
    <property type="entry name" value="SANT/Myb"/>
</dbReference>
<evidence type="ECO:0000259" key="3">
    <source>
        <dbReference type="PROSITE" id="PS51294"/>
    </source>
</evidence>
<feature type="region of interest" description="Disordered" evidence="1">
    <location>
        <begin position="59"/>
        <end position="176"/>
    </location>
</feature>
<feature type="domain" description="Myb-like" evidence="2">
    <location>
        <begin position="396"/>
        <end position="438"/>
    </location>
</feature>
<feature type="domain" description="HTH myb-type" evidence="3">
    <location>
        <begin position="342"/>
        <end position="389"/>
    </location>
</feature>
<gene>
    <name evidence="4" type="primary">SNAPC4_1</name>
    <name evidence="4" type="ORF">BGZ97_002393</name>
</gene>
<dbReference type="GO" id="GO:0000981">
    <property type="term" value="F:DNA-binding transcription factor activity, RNA polymerase II-specific"/>
    <property type="evidence" value="ECO:0007669"/>
    <property type="project" value="TreeGrafter"/>
</dbReference>
<dbReference type="PANTHER" id="PTHR45614:SF51">
    <property type="entry name" value="MYB-LIKE DNA-BINDING PROTEIN BAS1"/>
    <property type="match status" value="1"/>
</dbReference>
<dbReference type="InterPro" id="IPR050560">
    <property type="entry name" value="MYB_TF"/>
</dbReference>
<evidence type="ECO:0000313" key="4">
    <source>
        <dbReference type="EMBL" id="KAG0302336.1"/>
    </source>
</evidence>
<feature type="domain" description="Myb-like" evidence="2">
    <location>
        <begin position="640"/>
        <end position="691"/>
    </location>
</feature>
<dbReference type="SUPFAM" id="SSF46689">
    <property type="entry name" value="Homeodomain-like"/>
    <property type="match status" value="4"/>
</dbReference>
<dbReference type="InterPro" id="IPR017930">
    <property type="entry name" value="Myb_dom"/>
</dbReference>
<reference evidence="4" key="1">
    <citation type="journal article" date="2020" name="Fungal Divers.">
        <title>Resolving the Mortierellaceae phylogeny through synthesis of multi-gene phylogenetics and phylogenomics.</title>
        <authorList>
            <person name="Vandepol N."/>
            <person name="Liber J."/>
            <person name="Desiro A."/>
            <person name="Na H."/>
            <person name="Kennedy M."/>
            <person name="Barry K."/>
            <person name="Grigoriev I.V."/>
            <person name="Miller A.N."/>
            <person name="O'Donnell K."/>
            <person name="Stajich J.E."/>
            <person name="Bonito G."/>
        </authorList>
    </citation>
    <scope>NUCLEOTIDE SEQUENCE</scope>
    <source>
        <strain evidence="4">NVP60</strain>
    </source>
</reference>
<dbReference type="GO" id="GO:0005634">
    <property type="term" value="C:nucleus"/>
    <property type="evidence" value="ECO:0007669"/>
    <property type="project" value="TreeGrafter"/>
</dbReference>
<dbReference type="AlphaFoldDB" id="A0A9P6UIK0"/>
<dbReference type="Pfam" id="PF13921">
    <property type="entry name" value="Myb_DNA-bind_6"/>
    <property type="match status" value="1"/>
</dbReference>
<dbReference type="SMART" id="SM00717">
    <property type="entry name" value="SANT"/>
    <property type="match status" value="7"/>
</dbReference>
<evidence type="ECO:0000256" key="1">
    <source>
        <dbReference type="SAM" id="MobiDB-lite"/>
    </source>
</evidence>
<feature type="domain" description="HTH myb-type" evidence="3">
    <location>
        <begin position="527"/>
        <end position="576"/>
    </location>
</feature>
<organism evidence="4 5">
    <name type="scientific">Linnemannia gamsii</name>
    <dbReference type="NCBI Taxonomy" id="64522"/>
    <lineage>
        <taxon>Eukaryota</taxon>
        <taxon>Fungi</taxon>
        <taxon>Fungi incertae sedis</taxon>
        <taxon>Mucoromycota</taxon>
        <taxon>Mortierellomycotina</taxon>
        <taxon>Mortierellomycetes</taxon>
        <taxon>Mortierellales</taxon>
        <taxon>Mortierellaceae</taxon>
        <taxon>Linnemannia</taxon>
    </lineage>
</organism>
<comment type="caution">
    <text evidence="4">The sequence shown here is derived from an EMBL/GenBank/DDBJ whole genome shotgun (WGS) entry which is preliminary data.</text>
</comment>
<feature type="domain" description="Myb-like" evidence="2">
    <location>
        <begin position="229"/>
        <end position="272"/>
    </location>
</feature>
<keyword evidence="5" id="KW-1185">Reference proteome</keyword>
<feature type="compositionally biased region" description="Polar residues" evidence="1">
    <location>
        <begin position="80"/>
        <end position="98"/>
    </location>
</feature>
<proteinExistence type="predicted"/>
<dbReference type="EMBL" id="JAAAIN010001522">
    <property type="protein sequence ID" value="KAG0302336.1"/>
    <property type="molecule type" value="Genomic_DNA"/>
</dbReference>
<feature type="domain" description="Myb-like" evidence="2">
    <location>
        <begin position="342"/>
        <end position="385"/>
    </location>
</feature>
<feature type="non-terminal residue" evidence="4">
    <location>
        <position position="716"/>
    </location>
</feature>
<evidence type="ECO:0000259" key="2">
    <source>
        <dbReference type="PROSITE" id="PS50090"/>
    </source>
</evidence>
<name>A0A9P6UIK0_9FUNG</name>